<dbReference type="SUPFAM" id="SSF55781">
    <property type="entry name" value="GAF domain-like"/>
    <property type="match status" value="1"/>
</dbReference>
<dbReference type="InterPro" id="IPR005467">
    <property type="entry name" value="His_kinase_dom"/>
</dbReference>
<dbReference type="InterPro" id="IPR013656">
    <property type="entry name" value="PAS_4"/>
</dbReference>
<dbReference type="RefSeq" id="WP_015201358.1">
    <property type="nucleotide sequence ID" value="NC_019753.1"/>
</dbReference>
<dbReference type="SMART" id="SM00448">
    <property type="entry name" value="REC"/>
    <property type="match status" value="2"/>
</dbReference>
<dbReference type="PANTHER" id="PTHR45339">
    <property type="entry name" value="HYBRID SIGNAL TRANSDUCTION HISTIDINE KINASE J"/>
    <property type="match status" value="1"/>
</dbReference>
<keyword evidence="6" id="KW-0808">Transferase</keyword>
<dbReference type="EMBL" id="CP003620">
    <property type="protein sequence ID" value="AFZ11214.1"/>
    <property type="molecule type" value="Genomic_DNA"/>
</dbReference>
<dbReference type="eggNOG" id="COG2205">
    <property type="taxonomic scope" value="Bacteria"/>
</dbReference>
<keyword evidence="5 17" id="KW-0597">Phosphoprotein</keyword>
<dbReference type="PROSITE" id="PS50109">
    <property type="entry name" value="HIS_KIN"/>
    <property type="match status" value="1"/>
</dbReference>
<dbReference type="CDD" id="cd00130">
    <property type="entry name" value="PAS"/>
    <property type="match status" value="2"/>
</dbReference>
<dbReference type="GO" id="GO:0000155">
    <property type="term" value="F:phosphorelay sensor kinase activity"/>
    <property type="evidence" value="ECO:0007669"/>
    <property type="project" value="InterPro"/>
</dbReference>
<keyword evidence="11 18" id="KW-1133">Transmembrane helix</keyword>
<evidence type="ECO:0000259" key="22">
    <source>
        <dbReference type="PROSITE" id="PS50113"/>
    </source>
</evidence>
<evidence type="ECO:0000256" key="7">
    <source>
        <dbReference type="ARBA" id="ARBA00022692"/>
    </source>
</evidence>
<evidence type="ECO:0000259" key="20">
    <source>
        <dbReference type="PROSITE" id="PS50110"/>
    </source>
</evidence>
<evidence type="ECO:0000256" key="14">
    <source>
        <dbReference type="ARBA" id="ARBA00064003"/>
    </source>
</evidence>
<evidence type="ECO:0000256" key="10">
    <source>
        <dbReference type="ARBA" id="ARBA00022840"/>
    </source>
</evidence>
<dbReference type="eggNOG" id="COG0784">
    <property type="taxonomic scope" value="Bacteria"/>
</dbReference>
<dbReference type="Gene3D" id="3.30.450.40">
    <property type="match status" value="1"/>
</dbReference>
<evidence type="ECO:0000256" key="15">
    <source>
        <dbReference type="ARBA" id="ARBA00068150"/>
    </source>
</evidence>
<dbReference type="AlphaFoldDB" id="K9VUH2"/>
<dbReference type="InterPro" id="IPR029016">
    <property type="entry name" value="GAF-like_dom_sf"/>
</dbReference>
<dbReference type="SMART" id="SM00086">
    <property type="entry name" value="PAC"/>
    <property type="match status" value="2"/>
</dbReference>
<dbReference type="Pfam" id="PF00512">
    <property type="entry name" value="HisKA"/>
    <property type="match status" value="1"/>
</dbReference>
<dbReference type="FunFam" id="3.30.565.10:FF:000010">
    <property type="entry name" value="Sensor histidine kinase RcsC"/>
    <property type="match status" value="1"/>
</dbReference>
<dbReference type="eggNOG" id="COG5000">
    <property type="taxonomic scope" value="Bacteria"/>
</dbReference>
<dbReference type="InterPro" id="IPR000014">
    <property type="entry name" value="PAS"/>
</dbReference>
<keyword evidence="13 18" id="KW-0472">Membrane</keyword>
<evidence type="ECO:0000256" key="5">
    <source>
        <dbReference type="ARBA" id="ARBA00022553"/>
    </source>
</evidence>
<dbReference type="InterPro" id="IPR003018">
    <property type="entry name" value="GAF"/>
</dbReference>
<evidence type="ECO:0000256" key="17">
    <source>
        <dbReference type="PROSITE-ProRule" id="PRU00169"/>
    </source>
</evidence>
<dbReference type="GO" id="GO:0005524">
    <property type="term" value="F:ATP binding"/>
    <property type="evidence" value="ECO:0007669"/>
    <property type="project" value="UniProtKB-KW"/>
</dbReference>
<keyword evidence="12" id="KW-0902">Two-component regulatory system</keyword>
<feature type="modified residue" description="4-aspartylphosphate" evidence="17">
    <location>
        <position position="887"/>
    </location>
</feature>
<evidence type="ECO:0000256" key="9">
    <source>
        <dbReference type="ARBA" id="ARBA00022777"/>
    </source>
</evidence>
<dbReference type="SUPFAM" id="SSF55785">
    <property type="entry name" value="PYP-like sensor domain (PAS domain)"/>
    <property type="match status" value="2"/>
</dbReference>
<name>K9VUH2_9CYAN</name>
<dbReference type="SMART" id="SM00388">
    <property type="entry name" value="HisKA"/>
    <property type="match status" value="1"/>
</dbReference>
<dbReference type="STRING" id="1173022.Cri9333_0218"/>
<evidence type="ECO:0000256" key="8">
    <source>
        <dbReference type="ARBA" id="ARBA00022741"/>
    </source>
</evidence>
<dbReference type="InterPro" id="IPR000700">
    <property type="entry name" value="PAS-assoc_C"/>
</dbReference>
<dbReference type="FunFam" id="1.10.287.130:FF:000002">
    <property type="entry name" value="Two-component osmosensing histidine kinase"/>
    <property type="match status" value="1"/>
</dbReference>
<feature type="domain" description="PAC" evidence="22">
    <location>
        <begin position="229"/>
        <end position="282"/>
    </location>
</feature>
<keyword evidence="7 18" id="KW-0812">Transmembrane</keyword>
<dbReference type="Pfam" id="PF00072">
    <property type="entry name" value="Response_reg"/>
    <property type="match status" value="2"/>
</dbReference>
<feature type="transmembrane region" description="Helical" evidence="18">
    <location>
        <begin position="39"/>
        <end position="70"/>
    </location>
</feature>
<dbReference type="InterPro" id="IPR038318">
    <property type="entry name" value="KdpD_sf"/>
</dbReference>
<sequence>MRKVTRLQIKSYGVAVLTVALVLLVKVLLRSVLNVESPYLLFFAGIILSTYYGGAGSGVVATILAALLNYYFFLPPYYALSANSLALNIKLTIELTLFVVEALSIIWLIVKLRQAKRQAESQALEAQKYQAILVDRAEELQRSQADLQHQNNILQSILNGMGEGVMAIDTQGKFLIFNPAARKLHSLSLTQTIKDDWVEKSSFFKPDKVTPYELSELPLMRVIRGEVVDESEVFLVHSQIPEGIWLSANARALRDESGVITGGVLVLRDISERKQTEEIIRVSEDRYRQIIETASEGIWIIDADNNTSFVNNKMTEMLGYSAAEMQGKPLFSFMDEEGLAIAQNNIIRRQQGIKEQHDFKFCRKNGSELWAMVSTNPIFDDSGKYTGALGMISDITERKQAEADLRESVASLRALSELIAAQDLNFAEHLQELLKMGCQRLNLDIGIISHIENNLFEVVATYSLDSGISAGDVFKLEQIYCHEILQSKEPVSFEHAATCEWGNHACYQKFKLESYIGTPIYVARKVYGTLNFSSTQPHTKLFKPVDKELLKLMAQWVGSTIERKIAAEELALTRDQAIAATQAKAEFLATMSHEIRTPMNGVIGMTGLLLETDLTPQQRDFVETIRTSGDSLLTIINDILDFSKIDSGKLELEKHPFELRIGIEEALDLVAHKAGSKGLELAYLIDSNTPQTILGDITRLRQILVNLLSNAIKFTEVGEVVLSVTAKQIPGEVQHNCSDTYEIKFAVKDTGIGIPANRMDRLFQSFSQVDSSTTRQYGGTGLGLVISQRLSQIMGGKMWVESQPNQGSIFYFTIVAQSIPCSSILDVPTATTLSGKRLLIVDDNATNRKILTLQAQSWGMLSNAVTGGNEALECLSRGEQYDIAVLDMQMPEMDGLTLAAEIRKLPQFQHLPLVMLTSLGRSRIVEQGVKHNFAAFLSKPIKQEQLYNVFLQALSDQLVTTKAPPPTSSAATTKLAESLPLRILLAEDNVVNQKVAIQLLKRLGYRADVVGNGCEALEALCHVPYDVVLMDMQMPEMDGIEATRRIIQNWQSVERPRIIALTANAMQGDKELCLQAGMDDYLSKPIRLENLVQALSKCQARSLAEEAEEAEG</sequence>
<feature type="domain" description="Response regulatory" evidence="20">
    <location>
        <begin position="837"/>
        <end position="954"/>
    </location>
</feature>
<evidence type="ECO:0000256" key="6">
    <source>
        <dbReference type="ARBA" id="ARBA00022679"/>
    </source>
</evidence>
<dbReference type="Gene3D" id="3.30.450.20">
    <property type="entry name" value="PAS domain"/>
    <property type="match status" value="2"/>
</dbReference>
<dbReference type="Gene3D" id="1.20.120.620">
    <property type="entry name" value="Backbone structure of the membrane domain of e. Coli histidine kinase receptor kdpd"/>
    <property type="match status" value="1"/>
</dbReference>
<gene>
    <name evidence="23" type="ORF">Cri9333_0218</name>
</gene>
<evidence type="ECO:0000256" key="16">
    <source>
        <dbReference type="ARBA" id="ARBA00074306"/>
    </source>
</evidence>
<evidence type="ECO:0000256" key="2">
    <source>
        <dbReference type="ARBA" id="ARBA00004141"/>
    </source>
</evidence>
<dbReference type="CDD" id="cd17546">
    <property type="entry name" value="REC_hyHK_CKI1_RcsC-like"/>
    <property type="match status" value="2"/>
</dbReference>
<feature type="transmembrane region" description="Helical" evidence="18">
    <location>
        <begin position="91"/>
        <end position="110"/>
    </location>
</feature>
<dbReference type="SMART" id="SM00387">
    <property type="entry name" value="HATPase_c"/>
    <property type="match status" value="1"/>
</dbReference>
<dbReference type="PATRIC" id="fig|1173022.3.peg.234"/>
<feature type="domain" description="Histidine kinase" evidence="19">
    <location>
        <begin position="590"/>
        <end position="818"/>
    </location>
</feature>
<dbReference type="Pfam" id="PF02518">
    <property type="entry name" value="HATPase_c"/>
    <property type="match status" value="1"/>
</dbReference>
<comment type="subunit">
    <text evidence="14">At low DSF concentrations, interacts with RpfF.</text>
</comment>
<reference evidence="23 24" key="1">
    <citation type="submission" date="2012-06" db="EMBL/GenBank/DDBJ databases">
        <title>Finished chromosome of genome of Crinalium epipsammum PCC 9333.</title>
        <authorList>
            <consortium name="US DOE Joint Genome Institute"/>
            <person name="Gugger M."/>
            <person name="Coursin T."/>
            <person name="Rippka R."/>
            <person name="Tandeau De Marsac N."/>
            <person name="Huntemann M."/>
            <person name="Wei C.-L."/>
            <person name="Han J."/>
            <person name="Detter J.C."/>
            <person name="Han C."/>
            <person name="Tapia R."/>
            <person name="Davenport K."/>
            <person name="Daligault H."/>
            <person name="Erkkila T."/>
            <person name="Gu W."/>
            <person name="Munk A.C.C."/>
            <person name="Teshima H."/>
            <person name="Xu Y."/>
            <person name="Chain P."/>
            <person name="Chen A."/>
            <person name="Krypides N."/>
            <person name="Mavromatis K."/>
            <person name="Markowitz V."/>
            <person name="Szeto E."/>
            <person name="Ivanova N."/>
            <person name="Mikhailova N."/>
            <person name="Ovchinnikova G."/>
            <person name="Pagani I."/>
            <person name="Pati A."/>
            <person name="Goodwin L."/>
            <person name="Peters L."/>
            <person name="Pitluck S."/>
            <person name="Woyke T."/>
            <person name="Kerfeld C."/>
        </authorList>
    </citation>
    <scope>NUCLEOTIDE SEQUENCE [LARGE SCALE GENOMIC DNA]</scope>
    <source>
        <strain evidence="23 24">PCC 9333</strain>
    </source>
</reference>
<dbReference type="GO" id="GO:0006355">
    <property type="term" value="P:regulation of DNA-templated transcription"/>
    <property type="evidence" value="ECO:0007669"/>
    <property type="project" value="InterPro"/>
</dbReference>
<keyword evidence="10" id="KW-0067">ATP-binding</keyword>
<keyword evidence="24" id="KW-1185">Reference proteome</keyword>
<dbReference type="Gene3D" id="3.40.50.2300">
    <property type="match status" value="2"/>
</dbReference>
<feature type="domain" description="PAC" evidence="22">
    <location>
        <begin position="355"/>
        <end position="407"/>
    </location>
</feature>
<dbReference type="PROSITE" id="PS50110">
    <property type="entry name" value="RESPONSE_REGULATORY"/>
    <property type="match status" value="2"/>
</dbReference>
<evidence type="ECO:0000259" key="19">
    <source>
        <dbReference type="PROSITE" id="PS50109"/>
    </source>
</evidence>
<dbReference type="InterPro" id="IPR036890">
    <property type="entry name" value="HATPase_C_sf"/>
</dbReference>
<dbReference type="Pfam" id="PF01590">
    <property type="entry name" value="GAF"/>
    <property type="match status" value="1"/>
</dbReference>
<feature type="domain" description="PAS" evidence="21">
    <location>
        <begin position="150"/>
        <end position="226"/>
    </location>
</feature>
<dbReference type="OrthoDB" id="5389090at2"/>
<dbReference type="SMART" id="SM00065">
    <property type="entry name" value="GAF"/>
    <property type="match status" value="1"/>
</dbReference>
<comment type="similarity">
    <text evidence="3">In the N-terminal section; belongs to the phytochrome family.</text>
</comment>
<feature type="transmembrane region" description="Helical" evidence="18">
    <location>
        <begin position="12"/>
        <end position="33"/>
    </location>
</feature>
<evidence type="ECO:0000256" key="4">
    <source>
        <dbReference type="ARBA" id="ARBA00012438"/>
    </source>
</evidence>
<dbReference type="Pfam" id="PF08448">
    <property type="entry name" value="PAS_4"/>
    <property type="match status" value="1"/>
</dbReference>
<evidence type="ECO:0000313" key="24">
    <source>
        <dbReference type="Proteomes" id="UP000010472"/>
    </source>
</evidence>
<evidence type="ECO:0000256" key="12">
    <source>
        <dbReference type="ARBA" id="ARBA00023012"/>
    </source>
</evidence>
<evidence type="ECO:0000256" key="3">
    <source>
        <dbReference type="ARBA" id="ARBA00006402"/>
    </source>
</evidence>
<dbReference type="InterPro" id="IPR003594">
    <property type="entry name" value="HATPase_dom"/>
</dbReference>
<dbReference type="InterPro" id="IPR001789">
    <property type="entry name" value="Sig_transdc_resp-reg_receiver"/>
</dbReference>
<proteinExistence type="inferred from homology"/>
<dbReference type="PANTHER" id="PTHR45339:SF1">
    <property type="entry name" value="HYBRID SIGNAL TRANSDUCTION HISTIDINE KINASE J"/>
    <property type="match status" value="1"/>
</dbReference>
<evidence type="ECO:0000256" key="13">
    <source>
        <dbReference type="ARBA" id="ARBA00023136"/>
    </source>
</evidence>
<dbReference type="SUPFAM" id="SSF52172">
    <property type="entry name" value="CheY-like"/>
    <property type="match status" value="2"/>
</dbReference>
<dbReference type="Pfam" id="PF13493">
    <property type="entry name" value="DUF4118"/>
    <property type="match status" value="1"/>
</dbReference>
<keyword evidence="9 23" id="KW-0418">Kinase</keyword>
<dbReference type="InterPro" id="IPR035965">
    <property type="entry name" value="PAS-like_dom_sf"/>
</dbReference>
<dbReference type="InterPro" id="IPR025201">
    <property type="entry name" value="KdpD_TM"/>
</dbReference>
<dbReference type="CDD" id="cd00082">
    <property type="entry name" value="HisKA"/>
    <property type="match status" value="1"/>
</dbReference>
<dbReference type="InterPro" id="IPR001610">
    <property type="entry name" value="PAC"/>
</dbReference>
<dbReference type="PROSITE" id="PS50112">
    <property type="entry name" value="PAS"/>
    <property type="match status" value="2"/>
</dbReference>
<comment type="subcellular location">
    <subcellularLocation>
        <location evidence="2">Membrane</location>
        <topology evidence="2">Multi-pass membrane protein</topology>
    </subcellularLocation>
</comment>
<dbReference type="EC" id="2.7.13.3" evidence="4"/>
<evidence type="ECO:0000313" key="23">
    <source>
        <dbReference type="EMBL" id="AFZ11214.1"/>
    </source>
</evidence>
<evidence type="ECO:0000256" key="1">
    <source>
        <dbReference type="ARBA" id="ARBA00000085"/>
    </source>
</evidence>
<dbReference type="eggNOG" id="COG2202">
    <property type="taxonomic scope" value="Bacteria"/>
</dbReference>
<dbReference type="PROSITE" id="PS50113">
    <property type="entry name" value="PAC"/>
    <property type="match status" value="2"/>
</dbReference>
<dbReference type="PRINTS" id="PR00344">
    <property type="entry name" value="BCTRLSENSOR"/>
</dbReference>
<dbReference type="KEGG" id="cep:Cri9333_0218"/>
<evidence type="ECO:0000259" key="21">
    <source>
        <dbReference type="PROSITE" id="PS50112"/>
    </source>
</evidence>
<dbReference type="Pfam" id="PF00989">
    <property type="entry name" value="PAS"/>
    <property type="match status" value="1"/>
</dbReference>
<dbReference type="GO" id="GO:0016020">
    <property type="term" value="C:membrane"/>
    <property type="evidence" value="ECO:0007669"/>
    <property type="project" value="UniProtKB-SubCell"/>
</dbReference>
<dbReference type="InterPro" id="IPR004358">
    <property type="entry name" value="Sig_transdc_His_kin-like_C"/>
</dbReference>
<dbReference type="InterPro" id="IPR013767">
    <property type="entry name" value="PAS_fold"/>
</dbReference>
<feature type="domain" description="PAS" evidence="21">
    <location>
        <begin position="283"/>
        <end position="356"/>
    </location>
</feature>
<dbReference type="Gene3D" id="3.30.565.10">
    <property type="entry name" value="Histidine kinase-like ATPase, C-terminal domain"/>
    <property type="match status" value="1"/>
</dbReference>
<dbReference type="InterPro" id="IPR011006">
    <property type="entry name" value="CheY-like_superfamily"/>
</dbReference>
<keyword evidence="8" id="KW-0547">Nucleotide-binding</keyword>
<dbReference type="SUPFAM" id="SSF55874">
    <property type="entry name" value="ATPase domain of HSP90 chaperone/DNA topoisomerase II/histidine kinase"/>
    <property type="match status" value="1"/>
</dbReference>
<accession>K9VUH2</accession>
<dbReference type="CDD" id="cd16922">
    <property type="entry name" value="HATPase_EvgS-ArcB-TorS-like"/>
    <property type="match status" value="1"/>
</dbReference>
<dbReference type="InterPro" id="IPR036097">
    <property type="entry name" value="HisK_dim/P_sf"/>
</dbReference>
<organism evidence="23 24">
    <name type="scientific">Crinalium epipsammum PCC 9333</name>
    <dbReference type="NCBI Taxonomy" id="1173022"/>
    <lineage>
        <taxon>Bacteria</taxon>
        <taxon>Bacillati</taxon>
        <taxon>Cyanobacteriota</taxon>
        <taxon>Cyanophyceae</taxon>
        <taxon>Gomontiellales</taxon>
        <taxon>Gomontiellaceae</taxon>
        <taxon>Crinalium</taxon>
    </lineage>
</organism>
<evidence type="ECO:0000256" key="11">
    <source>
        <dbReference type="ARBA" id="ARBA00022989"/>
    </source>
</evidence>
<dbReference type="SMART" id="SM00091">
    <property type="entry name" value="PAS"/>
    <property type="match status" value="2"/>
</dbReference>
<dbReference type="Proteomes" id="UP000010472">
    <property type="component" value="Chromosome"/>
</dbReference>
<dbReference type="InterPro" id="IPR003661">
    <property type="entry name" value="HisK_dim/P_dom"/>
</dbReference>
<feature type="modified residue" description="4-aspartylphosphate" evidence="17">
    <location>
        <position position="1031"/>
    </location>
</feature>
<dbReference type="Gene3D" id="1.10.287.130">
    <property type="match status" value="1"/>
</dbReference>
<comment type="catalytic activity">
    <reaction evidence="1">
        <text>ATP + protein L-histidine = ADP + protein N-phospho-L-histidine.</text>
        <dbReference type="EC" id="2.7.13.3"/>
    </reaction>
</comment>
<protein>
    <recommendedName>
        <fullName evidence="16">Circadian input-output histidine kinase CikA</fullName>
        <ecNumber evidence="4">2.7.13.3</ecNumber>
    </recommendedName>
    <alternativeName>
        <fullName evidence="15">Sensory/regulatory protein RpfC</fullName>
    </alternativeName>
</protein>
<feature type="domain" description="Response regulatory" evidence="20">
    <location>
        <begin position="982"/>
        <end position="1099"/>
    </location>
</feature>
<dbReference type="NCBIfam" id="TIGR00229">
    <property type="entry name" value="sensory_box"/>
    <property type="match status" value="2"/>
</dbReference>
<dbReference type="HOGENOM" id="CLU_000445_114_15_3"/>
<dbReference type="SUPFAM" id="SSF47384">
    <property type="entry name" value="Homodimeric domain of signal transducing histidine kinase"/>
    <property type="match status" value="1"/>
</dbReference>
<evidence type="ECO:0000256" key="18">
    <source>
        <dbReference type="SAM" id="Phobius"/>
    </source>
</evidence>